<dbReference type="Pfam" id="PF13765">
    <property type="entry name" value="PRY"/>
    <property type="match status" value="1"/>
</dbReference>
<name>A0A7L1XUS3_9AVES</name>
<feature type="non-terminal residue" evidence="2">
    <location>
        <position position="163"/>
    </location>
</feature>
<comment type="caution">
    <text evidence="2">The sequence shown here is derived from an EMBL/GenBank/DDBJ whole genome shotgun (WGS) entry which is preliminary data.</text>
</comment>
<dbReference type="InterPro" id="IPR050143">
    <property type="entry name" value="TRIM/RBCC"/>
</dbReference>
<dbReference type="Gene3D" id="2.60.120.920">
    <property type="match status" value="1"/>
</dbReference>
<dbReference type="InterPro" id="IPR001870">
    <property type="entry name" value="B30.2/SPRY"/>
</dbReference>
<protein>
    <submittedName>
        <fullName evidence="2">BT1A1 protein</fullName>
    </submittedName>
</protein>
<proteinExistence type="predicted"/>
<keyword evidence="3" id="KW-1185">Reference proteome</keyword>
<dbReference type="Pfam" id="PF00622">
    <property type="entry name" value="SPRY"/>
    <property type="match status" value="1"/>
</dbReference>
<evidence type="ECO:0000259" key="1">
    <source>
        <dbReference type="PROSITE" id="PS50188"/>
    </source>
</evidence>
<dbReference type="OrthoDB" id="6270329at2759"/>
<feature type="non-terminal residue" evidence="2">
    <location>
        <position position="1"/>
    </location>
</feature>
<dbReference type="InterPro" id="IPR006574">
    <property type="entry name" value="PRY"/>
</dbReference>
<dbReference type="PRINTS" id="PR01407">
    <property type="entry name" value="BUTYPHLNCDUF"/>
</dbReference>
<organism evidence="2 3">
    <name type="scientific">Thinocorus orbignyianus</name>
    <dbReference type="NCBI Taxonomy" id="161742"/>
    <lineage>
        <taxon>Eukaryota</taxon>
        <taxon>Metazoa</taxon>
        <taxon>Chordata</taxon>
        <taxon>Craniata</taxon>
        <taxon>Vertebrata</taxon>
        <taxon>Euteleostomi</taxon>
        <taxon>Archelosauria</taxon>
        <taxon>Archosauria</taxon>
        <taxon>Dinosauria</taxon>
        <taxon>Saurischia</taxon>
        <taxon>Theropoda</taxon>
        <taxon>Coelurosauria</taxon>
        <taxon>Aves</taxon>
        <taxon>Neognathae</taxon>
        <taxon>Neoaves</taxon>
        <taxon>Aequornithes</taxon>
        <taxon>Ciconiiformes</taxon>
        <taxon>Thinocoridae</taxon>
        <taxon>Thinocorus</taxon>
    </lineage>
</organism>
<reference evidence="2 3" key="1">
    <citation type="submission" date="2019-09" db="EMBL/GenBank/DDBJ databases">
        <title>Bird 10,000 Genomes (B10K) Project - Family phase.</title>
        <authorList>
            <person name="Zhang G."/>
        </authorList>
    </citation>
    <scope>NUCLEOTIDE SEQUENCE [LARGE SCALE GENOMIC DNA]</scope>
    <source>
        <strain evidence="2">B10K-DU-002-47</strain>
        <tissue evidence="2">Muscle</tissue>
    </source>
</reference>
<dbReference type="SUPFAM" id="SSF49899">
    <property type="entry name" value="Concanavalin A-like lectins/glucanases"/>
    <property type="match status" value="1"/>
</dbReference>
<dbReference type="SMART" id="SM00449">
    <property type="entry name" value="SPRY"/>
    <property type="match status" value="1"/>
</dbReference>
<dbReference type="InterPro" id="IPR043136">
    <property type="entry name" value="B30.2/SPRY_sf"/>
</dbReference>
<dbReference type="SMART" id="SM00589">
    <property type="entry name" value="PRY"/>
    <property type="match status" value="1"/>
</dbReference>
<dbReference type="InterPro" id="IPR003879">
    <property type="entry name" value="Butyrophylin_SPRY"/>
</dbReference>
<feature type="domain" description="B30.2/SPRY" evidence="1">
    <location>
        <begin position="1"/>
        <end position="163"/>
    </location>
</feature>
<gene>
    <name evidence="2" type="primary">Btn1a1_1</name>
    <name evidence="2" type="ORF">THIORB_R01144</name>
</gene>
<dbReference type="FunFam" id="2.60.120.920:FF:000004">
    <property type="entry name" value="Butyrophilin subfamily 1 member A1"/>
    <property type="match status" value="1"/>
</dbReference>
<evidence type="ECO:0000313" key="3">
    <source>
        <dbReference type="Proteomes" id="UP000565698"/>
    </source>
</evidence>
<evidence type="ECO:0000313" key="2">
    <source>
        <dbReference type="EMBL" id="NXP12504.1"/>
    </source>
</evidence>
<dbReference type="EMBL" id="VXBW01006474">
    <property type="protein sequence ID" value="NXP12504.1"/>
    <property type="molecule type" value="Genomic_DNA"/>
</dbReference>
<dbReference type="Proteomes" id="UP000565698">
    <property type="component" value="Unassembled WGS sequence"/>
</dbReference>
<accession>A0A7L1XUS3</accession>
<dbReference type="InterPro" id="IPR013320">
    <property type="entry name" value="ConA-like_dom_sf"/>
</dbReference>
<sequence>PAQMTLDPETANINLHLFEDCKFVVWNTLKQDLPSNPKRFKTSSCVLGSRGFTSGRQYWDVEVHREGTWGIGVAKELVPRESISHLKDKDGLWALTHTKNGYVARTSPEVTPLTLQRVPKRIRVCLDYEEGRVTFFDAERKERIYAFSKASFQGERVFPWFLV</sequence>
<dbReference type="PANTHER" id="PTHR24103">
    <property type="entry name" value="E3 UBIQUITIN-PROTEIN LIGASE TRIM"/>
    <property type="match status" value="1"/>
</dbReference>
<dbReference type="PROSITE" id="PS50188">
    <property type="entry name" value="B302_SPRY"/>
    <property type="match status" value="1"/>
</dbReference>
<dbReference type="AlphaFoldDB" id="A0A7L1XUS3"/>
<dbReference type="InterPro" id="IPR003877">
    <property type="entry name" value="SPRY_dom"/>
</dbReference>